<dbReference type="CDD" id="cd00090">
    <property type="entry name" value="HTH_ARSR"/>
    <property type="match status" value="1"/>
</dbReference>
<organism evidence="3 4">
    <name type="scientific">Salinibacillus aidingensis</name>
    <dbReference type="NCBI Taxonomy" id="237684"/>
    <lineage>
        <taxon>Bacteria</taxon>
        <taxon>Bacillati</taxon>
        <taxon>Bacillota</taxon>
        <taxon>Bacilli</taxon>
        <taxon>Bacillales</taxon>
        <taxon>Bacillaceae</taxon>
        <taxon>Salinibacillus</taxon>
    </lineage>
</organism>
<comment type="caution">
    <text evidence="3">The sequence shown here is derived from an EMBL/GenBank/DDBJ whole genome shotgun (WGS) entry which is preliminary data.</text>
</comment>
<protein>
    <recommendedName>
        <fullName evidence="2">HTH arsR-type domain-containing protein</fullName>
    </recommendedName>
</protein>
<dbReference type="InterPro" id="IPR023393">
    <property type="entry name" value="START-like_dom_sf"/>
</dbReference>
<dbReference type="RefSeq" id="WP_343840471.1">
    <property type="nucleotide sequence ID" value="NZ_BAAADO010000004.1"/>
</dbReference>
<dbReference type="PROSITE" id="PS50987">
    <property type="entry name" value="HTH_ARSR_2"/>
    <property type="match status" value="1"/>
</dbReference>
<dbReference type="EMBL" id="BAAADO010000004">
    <property type="protein sequence ID" value="GAA0493678.1"/>
    <property type="molecule type" value="Genomic_DNA"/>
</dbReference>
<dbReference type="Gene3D" id="3.30.530.20">
    <property type="match status" value="1"/>
</dbReference>
<name>A0ABN1BBD1_9BACI</name>
<gene>
    <name evidence="3" type="ORF">GCM10008986_20190</name>
</gene>
<evidence type="ECO:0000313" key="3">
    <source>
        <dbReference type="EMBL" id="GAA0493678.1"/>
    </source>
</evidence>
<dbReference type="SUPFAM" id="SSF55961">
    <property type="entry name" value="Bet v1-like"/>
    <property type="match status" value="1"/>
</dbReference>
<evidence type="ECO:0000313" key="4">
    <source>
        <dbReference type="Proteomes" id="UP001500880"/>
    </source>
</evidence>
<reference evidence="3 4" key="1">
    <citation type="journal article" date="2019" name="Int. J. Syst. Evol. Microbiol.">
        <title>The Global Catalogue of Microorganisms (GCM) 10K type strain sequencing project: providing services to taxonomists for standard genome sequencing and annotation.</title>
        <authorList>
            <consortium name="The Broad Institute Genomics Platform"/>
            <consortium name="The Broad Institute Genome Sequencing Center for Infectious Disease"/>
            <person name="Wu L."/>
            <person name="Ma J."/>
        </authorList>
    </citation>
    <scope>NUCLEOTIDE SEQUENCE [LARGE SCALE GENOMIC DNA]</scope>
    <source>
        <strain evidence="3 4">JCM 12389</strain>
    </source>
</reference>
<dbReference type="PANTHER" id="PTHR38600">
    <property type="entry name" value="TRANSCRIPTIONAL REGULATORY PROTEIN"/>
    <property type="match status" value="1"/>
</dbReference>
<keyword evidence="1" id="KW-0238">DNA-binding</keyword>
<dbReference type="PANTHER" id="PTHR38600:SF1">
    <property type="entry name" value="TRANSCRIPTIONAL REGULATORY PROTEIN"/>
    <property type="match status" value="1"/>
</dbReference>
<evidence type="ECO:0000256" key="1">
    <source>
        <dbReference type="ARBA" id="ARBA00023125"/>
    </source>
</evidence>
<dbReference type="NCBIfam" id="NF033788">
    <property type="entry name" value="HTH_metalloreg"/>
    <property type="match status" value="1"/>
</dbReference>
<dbReference type="InterPro" id="IPR001845">
    <property type="entry name" value="HTH_ArsR_DNA-bd_dom"/>
</dbReference>
<dbReference type="Gene3D" id="1.10.10.10">
    <property type="entry name" value="Winged helix-like DNA-binding domain superfamily/Winged helix DNA-binding domain"/>
    <property type="match status" value="1"/>
</dbReference>
<dbReference type="InterPro" id="IPR036390">
    <property type="entry name" value="WH_DNA-bd_sf"/>
</dbReference>
<accession>A0ABN1BBD1</accession>
<dbReference type="SUPFAM" id="SSF46785">
    <property type="entry name" value="Winged helix' DNA-binding domain"/>
    <property type="match status" value="1"/>
</dbReference>
<dbReference type="InterPro" id="IPR011991">
    <property type="entry name" value="ArsR-like_HTH"/>
</dbReference>
<dbReference type="SMART" id="SM00418">
    <property type="entry name" value="HTH_ARSR"/>
    <property type="match status" value="1"/>
</dbReference>
<proteinExistence type="predicted"/>
<dbReference type="InterPro" id="IPR036388">
    <property type="entry name" value="WH-like_DNA-bd_sf"/>
</dbReference>
<dbReference type="Pfam" id="PF12840">
    <property type="entry name" value="HTH_20"/>
    <property type="match status" value="1"/>
</dbReference>
<sequence length="257" mass="30131">MENDNLNDVFQALAHPIRRTIIDVLSHHPLTTGEICDHFDVSRYAVMKHLNILEASQLVLTRKKGREKINYFHAVPLQEVYRRWMNRFQAEDADSLMNVKNFFEEKERVSSMPNLREKDSFQISQEISIQGSKTNLFKALTEDIDQWWSIRLFDDSELFVENEIGGRFMEKSADGKQALWATIMIIKPNEELHFQGPLGITGAVNSYYKFKLRETAANETILQLDHTVYGMIDPAWEKDYREGWNGLLHNFKQFFTH</sequence>
<evidence type="ECO:0000259" key="2">
    <source>
        <dbReference type="PROSITE" id="PS50987"/>
    </source>
</evidence>
<dbReference type="Proteomes" id="UP001500880">
    <property type="component" value="Unassembled WGS sequence"/>
</dbReference>
<feature type="domain" description="HTH arsR-type" evidence="2">
    <location>
        <begin position="1"/>
        <end position="92"/>
    </location>
</feature>
<keyword evidence="4" id="KW-1185">Reference proteome</keyword>